<gene>
    <name evidence="2" type="ORF">NE695_03740</name>
</gene>
<evidence type="ECO:0000313" key="2">
    <source>
        <dbReference type="EMBL" id="MCQ4839027.1"/>
    </source>
</evidence>
<feature type="domain" description="Phosphoribulokinase/uridine kinase" evidence="1">
    <location>
        <begin position="79"/>
        <end position="166"/>
    </location>
</feature>
<keyword evidence="3" id="KW-1185">Reference proteome</keyword>
<protein>
    <recommendedName>
        <fullName evidence="1">Phosphoribulokinase/uridine kinase domain-containing protein</fullName>
    </recommendedName>
</protein>
<dbReference type="SUPFAM" id="SSF52540">
    <property type="entry name" value="P-loop containing nucleoside triphosphate hydrolases"/>
    <property type="match status" value="1"/>
</dbReference>
<dbReference type="PRINTS" id="PR00988">
    <property type="entry name" value="URIDINKINASE"/>
</dbReference>
<evidence type="ECO:0000259" key="1">
    <source>
        <dbReference type="Pfam" id="PF00485"/>
    </source>
</evidence>
<name>A0ABT1RWH8_9FIRM</name>
<dbReference type="EMBL" id="JANFZH010000006">
    <property type="protein sequence ID" value="MCQ4839027.1"/>
    <property type="molecule type" value="Genomic_DNA"/>
</dbReference>
<dbReference type="Proteomes" id="UP001524473">
    <property type="component" value="Unassembled WGS sequence"/>
</dbReference>
<dbReference type="PANTHER" id="PTHR10285">
    <property type="entry name" value="URIDINE KINASE"/>
    <property type="match status" value="1"/>
</dbReference>
<accession>A0ABT1RWH8</accession>
<dbReference type="Pfam" id="PF00485">
    <property type="entry name" value="PRK"/>
    <property type="match status" value="1"/>
</dbReference>
<dbReference type="InterPro" id="IPR027417">
    <property type="entry name" value="P-loop_NTPase"/>
</dbReference>
<dbReference type="GeneID" id="90533011"/>
<dbReference type="InterPro" id="IPR006083">
    <property type="entry name" value="PRK/URK"/>
</dbReference>
<proteinExistence type="predicted"/>
<sequence>MKRPYLIGIGGGTASGKSTFSAYLEKQLQTYRIMVFHMDSYFKSKEIRPKAKAPVSGKIYLDDNCPETIHHEQLRRDLEAARDGQYDFILVEGLFALWYDWLYEMLDLKLFIDCQADERIVRRLRRNMAERGLSFDEISEVYLDMVRYRHEQFIEPTKWRADFILNGSSPSFLANNILVDFLNHQAIAPTGYGSEGINR</sequence>
<evidence type="ECO:0000313" key="3">
    <source>
        <dbReference type="Proteomes" id="UP001524473"/>
    </source>
</evidence>
<comment type="caution">
    <text evidence="2">The sequence shown here is derived from an EMBL/GenBank/DDBJ whole genome shotgun (WGS) entry which is preliminary data.</text>
</comment>
<organism evidence="2 3">
    <name type="scientific">Neglectibacter timonensis</name>
    <dbReference type="NCBI Taxonomy" id="1776382"/>
    <lineage>
        <taxon>Bacteria</taxon>
        <taxon>Bacillati</taxon>
        <taxon>Bacillota</taxon>
        <taxon>Clostridia</taxon>
        <taxon>Eubacteriales</taxon>
        <taxon>Oscillospiraceae</taxon>
        <taxon>Neglectibacter</taxon>
    </lineage>
</organism>
<dbReference type="RefSeq" id="WP_066865616.1">
    <property type="nucleotide sequence ID" value="NZ_CABKVV010000014.1"/>
</dbReference>
<dbReference type="Gene3D" id="3.40.50.300">
    <property type="entry name" value="P-loop containing nucleotide triphosphate hydrolases"/>
    <property type="match status" value="2"/>
</dbReference>
<reference evidence="2 3" key="1">
    <citation type="submission" date="2022-06" db="EMBL/GenBank/DDBJ databases">
        <title>Isolation of gut microbiota from human fecal samples.</title>
        <authorList>
            <person name="Pamer E.G."/>
            <person name="Barat B."/>
            <person name="Waligurski E."/>
            <person name="Medina S."/>
            <person name="Paddock L."/>
            <person name="Mostad J."/>
        </authorList>
    </citation>
    <scope>NUCLEOTIDE SEQUENCE [LARGE SCALE GENOMIC DNA]</scope>
    <source>
        <strain evidence="2 3">DFI.9.73</strain>
    </source>
</reference>